<dbReference type="PANTHER" id="PTHR31148">
    <property type="entry name" value="U1 SMALL NUCLEAR RIBONUCLEOPROTEIN C"/>
    <property type="match status" value="1"/>
</dbReference>
<dbReference type="PANTHER" id="PTHR31148:SF1">
    <property type="entry name" value="U1 SMALL NUCLEAR RIBONUCLEOPROTEIN C"/>
    <property type="match status" value="1"/>
</dbReference>
<evidence type="ECO:0000256" key="10">
    <source>
        <dbReference type="PIRNR" id="PIRNR037969"/>
    </source>
</evidence>
<keyword evidence="4 9" id="KW-0862">Zinc</keyword>
<keyword evidence="13" id="KW-1185">Reference proteome</keyword>
<protein>
    <recommendedName>
        <fullName evidence="9 10">U1 small nuclear ribonucleoprotein C</fullName>
        <shortName evidence="9 10">U1 snRNP C</shortName>
        <shortName evidence="9 10">U1-C</shortName>
        <shortName evidence="9 10">U1C</shortName>
    </recommendedName>
</protein>
<proteinExistence type="inferred from homology"/>
<dbReference type="PIRSF" id="PIRSF037969">
    <property type="entry name" value="U1_snRNP-C"/>
    <property type="match status" value="1"/>
</dbReference>
<dbReference type="InterPro" id="IPR017340">
    <property type="entry name" value="U1_snRNP-C"/>
</dbReference>
<dbReference type="GO" id="GO:0030627">
    <property type="term" value="F:pre-mRNA 5'-splice site binding"/>
    <property type="evidence" value="ECO:0007669"/>
    <property type="project" value="InterPro"/>
</dbReference>
<dbReference type="PROSITE" id="PS50171">
    <property type="entry name" value="ZF_MATRIN"/>
    <property type="match status" value="1"/>
</dbReference>
<dbReference type="SUPFAM" id="SSF57667">
    <property type="entry name" value="beta-beta-alpha zinc fingers"/>
    <property type="match status" value="1"/>
</dbReference>
<reference evidence="12" key="1">
    <citation type="submission" date="2020-10" db="EMBL/GenBank/DDBJ databases">
        <authorList>
            <person name="Kikuchi T."/>
        </authorList>
    </citation>
    <scope>NUCLEOTIDE SEQUENCE</scope>
    <source>
        <strain evidence="12">NKZ352</strain>
    </source>
</reference>
<dbReference type="GO" id="GO:0000243">
    <property type="term" value="C:commitment complex"/>
    <property type="evidence" value="ECO:0007669"/>
    <property type="project" value="UniProtKB-UniRule"/>
</dbReference>
<name>A0A8S1H826_9PELO</name>
<evidence type="ECO:0000256" key="3">
    <source>
        <dbReference type="ARBA" id="ARBA00022771"/>
    </source>
</evidence>
<keyword evidence="2 9" id="KW-0479">Metal-binding</keyword>
<dbReference type="GO" id="GO:0005685">
    <property type="term" value="C:U1 snRNP"/>
    <property type="evidence" value="ECO:0007669"/>
    <property type="project" value="UniProtKB-UniRule"/>
</dbReference>
<evidence type="ECO:0000256" key="5">
    <source>
        <dbReference type="ARBA" id="ARBA00022884"/>
    </source>
</evidence>
<comment type="caution">
    <text evidence="12">The sequence shown here is derived from an EMBL/GenBank/DDBJ whole genome shotgun (WGS) entry which is preliminary data.</text>
</comment>
<comment type="function">
    <text evidence="10">Component of the U1 snRNP, which is essential for recognition of the pre-mRNA 5' splice-site and the subsequent assembly of the spliceosome. U1-C is directly involved in initial 5' splice-site recognition for both constitutive and regulated alternative splicing. The interaction with the 5' splice-site seems to precede base-pairing between the pre-mRNA and the U1 snRNA.</text>
</comment>
<gene>
    <name evidence="12" type="ORF">CAUJ_LOCUS7241</name>
</gene>
<dbReference type="GO" id="GO:0008270">
    <property type="term" value="F:zinc ion binding"/>
    <property type="evidence" value="ECO:0007669"/>
    <property type="project" value="UniProtKB-UniRule"/>
</dbReference>
<comment type="similarity">
    <text evidence="9 10">Belongs to the U1 small nuclear ribonucleoprotein C family.</text>
</comment>
<evidence type="ECO:0000313" key="13">
    <source>
        <dbReference type="Proteomes" id="UP000835052"/>
    </source>
</evidence>
<evidence type="ECO:0000256" key="6">
    <source>
        <dbReference type="ARBA" id="ARBA00023242"/>
    </source>
</evidence>
<comment type="subcellular location">
    <subcellularLocation>
        <location evidence="1 9 10">Nucleus</location>
    </subcellularLocation>
</comment>
<evidence type="ECO:0000256" key="8">
    <source>
        <dbReference type="ARBA" id="ARBA00046357"/>
    </source>
</evidence>
<dbReference type="HAMAP" id="MF_03153">
    <property type="entry name" value="U1_C"/>
    <property type="match status" value="1"/>
</dbReference>
<feature type="domain" description="Matrin-type" evidence="11">
    <location>
        <begin position="4"/>
        <end position="36"/>
    </location>
</feature>
<evidence type="ECO:0000256" key="4">
    <source>
        <dbReference type="ARBA" id="ARBA00022833"/>
    </source>
</evidence>
<keyword evidence="5 9" id="KW-0694">RNA-binding</keyword>
<comment type="subunit">
    <text evidence="8">Component of the U1 snRNP. The U1 snRNP is composed of the U1 snRNA and the 7 core Sm proteins SNRPB, SNRPD1, SNRPD2, SNRPD3, SNRPE, SNRPF and SNRPG that assemble in a heptameric protein ring on the Sm site of the small nuclear RNA to form the core snRNP, and at least 3 U1 snRNP-specific proteins SNRNP70/U1-70K, SNRPA/U1-A and SNRPC/U1-C. SNRPC/U1-C interacts with U1 snRNA and the 5' splice-site region of the pre-mRNA. Interacts (via N-terminus) with TIA1 (via C-terminus); thereby promoting spliceosomal U1 snRNP recruitment to 5' splice sites.</text>
</comment>
<sequence length="150" mass="16369">MPKYYCDYCDTFLTHDSPSVRKTHNGGRKHKENVRMFYQKWMEDQAQKLVDATARAFATNRMAGAVPRTTLGMNAMPPQMPRPMMPPGMNPMGMPQMAPMGMGFHGQGMPPFGGPRPMPPGMPGMGGPGMTGMSPMLRGAPAPFRPPPSS</sequence>
<dbReference type="Gene3D" id="3.30.160.60">
    <property type="entry name" value="Classic Zinc Finger"/>
    <property type="match status" value="1"/>
</dbReference>
<dbReference type="EMBL" id="CAJGYM010000020">
    <property type="protein sequence ID" value="CAD6191322.1"/>
    <property type="molecule type" value="Genomic_DNA"/>
</dbReference>
<evidence type="ECO:0000256" key="7">
    <source>
        <dbReference type="ARBA" id="ARBA00023274"/>
    </source>
</evidence>
<dbReference type="GO" id="GO:0030619">
    <property type="term" value="F:U1 snRNA binding"/>
    <property type="evidence" value="ECO:0007669"/>
    <property type="project" value="UniProtKB-UniRule"/>
</dbReference>
<dbReference type="GO" id="GO:0000395">
    <property type="term" value="P:mRNA 5'-splice site recognition"/>
    <property type="evidence" value="ECO:0007669"/>
    <property type="project" value="UniProtKB-UniRule"/>
</dbReference>
<dbReference type="Proteomes" id="UP000835052">
    <property type="component" value="Unassembled WGS sequence"/>
</dbReference>
<dbReference type="OrthoDB" id="76567at2759"/>
<evidence type="ECO:0000256" key="1">
    <source>
        <dbReference type="ARBA" id="ARBA00004123"/>
    </source>
</evidence>
<dbReference type="GO" id="GO:0000387">
    <property type="term" value="P:spliceosomal snRNP assembly"/>
    <property type="evidence" value="ECO:0007669"/>
    <property type="project" value="UniProtKB-UniRule"/>
</dbReference>
<comment type="subunit">
    <text evidence="9">U1 snRNP is composed of the 7 core Sm proteins B/B', D1, D2, D3, E, F and G that assemble in a heptameric protein ring on the Sm site of the small nuclear RNA to form the core snRNP, and at least 3 U1 snRNP-specific proteins U1-70K, U1-A and U1-C. U1-C interacts with U1 snRNA and the 5' splice-site region of the pre-mRNA.</text>
</comment>
<keyword evidence="7 9" id="KW-0687">Ribonucleoprotein</keyword>
<accession>A0A8S1H826</accession>
<dbReference type="GO" id="GO:0003729">
    <property type="term" value="F:mRNA binding"/>
    <property type="evidence" value="ECO:0007669"/>
    <property type="project" value="UniProtKB-UniRule"/>
</dbReference>
<dbReference type="InterPro" id="IPR003604">
    <property type="entry name" value="Matrin/U1-like-C_Znf_C2H2"/>
</dbReference>
<organism evidence="12 13">
    <name type="scientific">Caenorhabditis auriculariae</name>
    <dbReference type="NCBI Taxonomy" id="2777116"/>
    <lineage>
        <taxon>Eukaryota</taxon>
        <taxon>Metazoa</taxon>
        <taxon>Ecdysozoa</taxon>
        <taxon>Nematoda</taxon>
        <taxon>Chromadorea</taxon>
        <taxon>Rhabditida</taxon>
        <taxon>Rhabditina</taxon>
        <taxon>Rhabditomorpha</taxon>
        <taxon>Rhabditoidea</taxon>
        <taxon>Rhabditidae</taxon>
        <taxon>Peloderinae</taxon>
        <taxon>Caenorhabditis</taxon>
    </lineage>
</organism>
<dbReference type="InterPro" id="IPR000690">
    <property type="entry name" value="Matrin/U1-C_Znf_C2H2"/>
</dbReference>
<dbReference type="InterPro" id="IPR036236">
    <property type="entry name" value="Znf_C2H2_sf"/>
</dbReference>
<evidence type="ECO:0000256" key="2">
    <source>
        <dbReference type="ARBA" id="ARBA00022723"/>
    </source>
</evidence>
<dbReference type="AlphaFoldDB" id="A0A8S1H826"/>
<evidence type="ECO:0000313" key="12">
    <source>
        <dbReference type="EMBL" id="CAD6191322.1"/>
    </source>
</evidence>
<evidence type="ECO:0000256" key="9">
    <source>
        <dbReference type="HAMAP-Rule" id="MF_03153"/>
    </source>
</evidence>
<dbReference type="Pfam" id="PF06220">
    <property type="entry name" value="zf-U1"/>
    <property type="match status" value="1"/>
</dbReference>
<dbReference type="FunFam" id="3.30.160.60:FF:000059">
    <property type="entry name" value="U1 small nuclear ribonucleoprotein C"/>
    <property type="match status" value="1"/>
</dbReference>
<keyword evidence="3 9" id="KW-0863">Zinc-finger</keyword>
<dbReference type="SMART" id="SM00451">
    <property type="entry name" value="ZnF_U1"/>
    <property type="match status" value="1"/>
</dbReference>
<dbReference type="GO" id="GO:0071004">
    <property type="term" value="C:U2-type prespliceosome"/>
    <property type="evidence" value="ECO:0007669"/>
    <property type="project" value="UniProtKB-UniRule"/>
</dbReference>
<comment type="function">
    <text evidence="9">Component of the spliceosomal U1 snRNP, which is essential for recognition of the pre-mRNA 5' splice-site and the subsequent assembly of the spliceosome. U1-C is directly involved in initial 5' splice-site recognition for both constitutive and regulated alternative splicing. The interaction with the 5' splice-site seems to precede base-pairing between the pre-mRNA and the U1 snRNA. Stimulates commitment or early (E) complex formation by stabilizing the base pairing of the 5' end of the U1 snRNA and the 5' splice-site region.</text>
</comment>
<dbReference type="InterPro" id="IPR013085">
    <property type="entry name" value="U1-CZ_Znf_C2H2"/>
</dbReference>
<evidence type="ECO:0000259" key="11">
    <source>
        <dbReference type="PROSITE" id="PS50171"/>
    </source>
</evidence>
<keyword evidence="6 9" id="KW-0539">Nucleus</keyword>